<dbReference type="Gene3D" id="2.130.10.10">
    <property type="entry name" value="YVTN repeat-like/Quinoprotein amine dehydrogenase"/>
    <property type="match status" value="1"/>
</dbReference>
<proteinExistence type="inferred from homology"/>
<evidence type="ECO:0000256" key="1">
    <source>
        <dbReference type="ARBA" id="ARBA00022574"/>
    </source>
</evidence>
<feature type="compositionally biased region" description="Low complexity" evidence="4">
    <location>
        <begin position="837"/>
        <end position="846"/>
    </location>
</feature>
<feature type="region of interest" description="Disordered" evidence="4">
    <location>
        <begin position="438"/>
        <end position="475"/>
    </location>
</feature>
<dbReference type="InterPro" id="IPR048720">
    <property type="entry name" value="PROPPIN"/>
</dbReference>
<feature type="region of interest" description="Disordered" evidence="4">
    <location>
        <begin position="298"/>
        <end position="344"/>
    </location>
</feature>
<gene>
    <name evidence="5" type="ORF">M427DRAFT_69935</name>
</gene>
<organism evidence="5 6">
    <name type="scientific">Gonapodya prolifera (strain JEL478)</name>
    <name type="common">Monoblepharis prolifera</name>
    <dbReference type="NCBI Taxonomy" id="1344416"/>
    <lineage>
        <taxon>Eukaryota</taxon>
        <taxon>Fungi</taxon>
        <taxon>Fungi incertae sedis</taxon>
        <taxon>Chytridiomycota</taxon>
        <taxon>Chytridiomycota incertae sedis</taxon>
        <taxon>Monoblepharidomycetes</taxon>
        <taxon>Monoblepharidales</taxon>
        <taxon>Gonapodyaceae</taxon>
        <taxon>Gonapodya</taxon>
    </lineage>
</organism>
<feature type="compositionally biased region" description="Basic and acidic residues" evidence="4">
    <location>
        <begin position="820"/>
        <end position="835"/>
    </location>
</feature>
<dbReference type="EMBL" id="KQ965761">
    <property type="protein sequence ID" value="KXS15573.1"/>
    <property type="molecule type" value="Genomic_DNA"/>
</dbReference>
<feature type="compositionally biased region" description="Low complexity" evidence="4">
    <location>
        <begin position="59"/>
        <end position="80"/>
    </location>
</feature>
<dbReference type="STRING" id="1344416.A0A139AGN4"/>
<feature type="compositionally biased region" description="Pro residues" evidence="4">
    <location>
        <begin position="496"/>
        <end position="508"/>
    </location>
</feature>
<keyword evidence="6" id="KW-1185">Reference proteome</keyword>
<dbReference type="PANTHER" id="PTHR11227">
    <property type="entry name" value="WD-REPEAT PROTEIN INTERACTING WITH PHOSPHOINOSIDES WIPI -RELATED"/>
    <property type="match status" value="1"/>
</dbReference>
<dbReference type="GO" id="GO:0005737">
    <property type="term" value="C:cytoplasm"/>
    <property type="evidence" value="ECO:0007669"/>
    <property type="project" value="UniProtKB-ARBA"/>
</dbReference>
<name>A0A139AGN4_GONPJ</name>
<dbReference type="AlphaFoldDB" id="A0A139AGN4"/>
<feature type="compositionally biased region" description="Basic and acidic residues" evidence="4">
    <location>
        <begin position="438"/>
        <end position="452"/>
    </location>
</feature>
<feature type="region of interest" description="Disordered" evidence="4">
    <location>
        <begin position="490"/>
        <end position="597"/>
    </location>
</feature>
<dbReference type="InterPro" id="IPR001680">
    <property type="entry name" value="WD40_rpt"/>
</dbReference>
<dbReference type="SMART" id="SM00320">
    <property type="entry name" value="WD40"/>
    <property type="match status" value="3"/>
</dbReference>
<feature type="compositionally biased region" description="Acidic residues" evidence="4">
    <location>
        <begin position="865"/>
        <end position="889"/>
    </location>
</feature>
<feature type="region of interest" description="Disordered" evidence="4">
    <location>
        <begin position="56"/>
        <end position="80"/>
    </location>
</feature>
<dbReference type="InterPro" id="IPR015943">
    <property type="entry name" value="WD40/YVTN_repeat-like_dom_sf"/>
</dbReference>
<accession>A0A139AGN4</accession>
<feature type="region of interest" description="Disordered" evidence="4">
    <location>
        <begin position="770"/>
        <end position="792"/>
    </location>
</feature>
<dbReference type="SUPFAM" id="SSF50978">
    <property type="entry name" value="WD40 repeat-like"/>
    <property type="match status" value="1"/>
</dbReference>
<dbReference type="OrthoDB" id="1667587at2759"/>
<protein>
    <submittedName>
        <fullName evidence="5">WD40 repeat-like protein</fullName>
    </submittedName>
</protein>
<dbReference type="InterPro" id="IPR036322">
    <property type="entry name" value="WD40_repeat_dom_sf"/>
</dbReference>
<evidence type="ECO:0000256" key="2">
    <source>
        <dbReference type="ARBA" id="ARBA00022737"/>
    </source>
</evidence>
<sequence length="889" mass="93350">MNLTSTAHRSYAASSHHSQPLLSVDFNQAGDCFSVGTESGFCVYIADPCKQRARRISFPSPTNTTQSPAPSTPSPSHSTSGGIGIVCLLDRTNIVALVGGGRNPRWPREKVILWDDAQEKVLAEIEFRSEVKAVKLLRDVLLIALHSKLHIYSLHPLSRLASFDTCPNDFSILACSSASPSPSGTPLATFPSLVQGQIQTVALTLPRPASVQLIRAHEGAVRCVTVAGDGRIVATASVKGTLIRTFNPLTGQPLHQLRRGTDPAVIYSLAFSPYAQLGATGGLLAAASSKGTVHVWQLGEGGAAGGDGSGSGGNTPQRSRRPTADATPSPSPTPTFLPSLPSHLLPPSLSDPRSLLKLTFPSNLTTSANGTPPPCRLAFTGPTSLVAVWMAGWGVKWDLDVRRAEGSLVWERKVGAEEGGVWGGWDAEGVRRAKGKGKGVDLDAMRPWDKESGSAGDHVLERGGTGLATRDGHAGAEAPQFSIQGLLSSSILDTPNPVPSPTTAPQPHSPFLESMRTAARSSRSTGSGRIGARSGSGVDEGFVEVDGADVRDFGRGFGGGGRASTRGGGSRGDADEWTPVLPASLHPSSPPKPSLAREDPVMTFAQPQFKSTLAALVPQRGGVGHGMRGVETGVGVSVLDGEADDASEDKETVFRALMGDALQTVVGSAAPTQDPAGLEQSAPVPQPRFDVGAATVAQHVQHVQAPHRVDTRVTVLAVSLSEARGNREEVDVDMGGLMEAMQDVDDNVPVESNNRGLEMVEDAIGEGLQVTEIDGTKSNDQGTEGENYGRNRTPRAIVSDSLAAATHVVGLGVALLLSEDSRKDNGQERERRETLEPPTSSSPPTSMLDGELSPEPVLDRADVDRDVEEEEEGIVDLLAMDEEGEGELF</sequence>
<dbReference type="Proteomes" id="UP000070544">
    <property type="component" value="Unassembled WGS sequence"/>
</dbReference>
<evidence type="ECO:0000313" key="6">
    <source>
        <dbReference type="Proteomes" id="UP000070544"/>
    </source>
</evidence>
<feature type="compositionally biased region" description="Gly residues" evidence="4">
    <location>
        <begin position="555"/>
        <end position="571"/>
    </location>
</feature>
<dbReference type="Pfam" id="PF21032">
    <property type="entry name" value="PROPPIN"/>
    <property type="match status" value="1"/>
</dbReference>
<feature type="compositionally biased region" description="Gly residues" evidence="4">
    <location>
        <begin position="299"/>
        <end position="313"/>
    </location>
</feature>
<evidence type="ECO:0000256" key="4">
    <source>
        <dbReference type="SAM" id="MobiDB-lite"/>
    </source>
</evidence>
<evidence type="ECO:0000256" key="3">
    <source>
        <dbReference type="ARBA" id="ARBA00025740"/>
    </source>
</evidence>
<comment type="similarity">
    <text evidence="3">Belongs to the WD repeat PROPPIN family.</text>
</comment>
<keyword evidence="2" id="KW-0677">Repeat</keyword>
<keyword evidence="1" id="KW-0853">WD repeat</keyword>
<feature type="compositionally biased region" description="Low complexity" evidence="4">
    <location>
        <begin position="516"/>
        <end position="537"/>
    </location>
</feature>
<reference evidence="5 6" key="1">
    <citation type="journal article" date="2015" name="Genome Biol. Evol.">
        <title>Phylogenomic analyses indicate that early fungi evolved digesting cell walls of algal ancestors of land plants.</title>
        <authorList>
            <person name="Chang Y."/>
            <person name="Wang S."/>
            <person name="Sekimoto S."/>
            <person name="Aerts A.L."/>
            <person name="Choi C."/>
            <person name="Clum A."/>
            <person name="LaButti K.M."/>
            <person name="Lindquist E.A."/>
            <person name="Yee Ngan C."/>
            <person name="Ohm R.A."/>
            <person name="Salamov A.A."/>
            <person name="Grigoriev I.V."/>
            <person name="Spatafora J.W."/>
            <person name="Berbee M.L."/>
        </authorList>
    </citation>
    <scope>NUCLEOTIDE SEQUENCE [LARGE SCALE GENOMIC DNA]</scope>
    <source>
        <strain evidence="5 6">JEL478</strain>
    </source>
</reference>
<evidence type="ECO:0000313" key="5">
    <source>
        <dbReference type="EMBL" id="KXS15573.1"/>
    </source>
</evidence>
<feature type="region of interest" description="Disordered" evidence="4">
    <location>
        <begin position="820"/>
        <end position="889"/>
    </location>
</feature>